<proteinExistence type="predicted"/>
<gene>
    <name evidence="2" type="primary">ga07163</name>
    <name evidence="2" type="ORF">PR202_ga07163</name>
</gene>
<dbReference type="Pfam" id="PF13456">
    <property type="entry name" value="RVT_3"/>
    <property type="match status" value="1"/>
</dbReference>
<dbReference type="AlphaFoldDB" id="A0AAV5BYK2"/>
<dbReference type="CDD" id="cd06222">
    <property type="entry name" value="RNase_H_like"/>
    <property type="match status" value="1"/>
</dbReference>
<accession>A0AAV5BYK2</accession>
<organism evidence="2 3">
    <name type="scientific">Eleusine coracana subsp. coracana</name>
    <dbReference type="NCBI Taxonomy" id="191504"/>
    <lineage>
        <taxon>Eukaryota</taxon>
        <taxon>Viridiplantae</taxon>
        <taxon>Streptophyta</taxon>
        <taxon>Embryophyta</taxon>
        <taxon>Tracheophyta</taxon>
        <taxon>Spermatophyta</taxon>
        <taxon>Magnoliopsida</taxon>
        <taxon>Liliopsida</taxon>
        <taxon>Poales</taxon>
        <taxon>Poaceae</taxon>
        <taxon>PACMAD clade</taxon>
        <taxon>Chloridoideae</taxon>
        <taxon>Cynodonteae</taxon>
        <taxon>Eleusininae</taxon>
        <taxon>Eleusine</taxon>
    </lineage>
</organism>
<sequence length="155" mass="16620">MGHITDSTKQNPMDDRSSSTVLCSAPIVSFLLARTTGFPIEKESNSSGAAVSKVMTMNIGEFIGRHDGNSAFPNTVVHGISRFAQLQLGDVRQAGSTGFVIRDSSSECIVAVHKYLSHVIDAQMAEAMALRDGLELAQHIASNHFVVQSDCLEVV</sequence>
<keyword evidence="3" id="KW-1185">Reference proteome</keyword>
<evidence type="ECO:0000259" key="1">
    <source>
        <dbReference type="Pfam" id="PF13456"/>
    </source>
</evidence>
<dbReference type="GO" id="GO:0004523">
    <property type="term" value="F:RNA-DNA hybrid ribonuclease activity"/>
    <property type="evidence" value="ECO:0007669"/>
    <property type="project" value="InterPro"/>
</dbReference>
<comment type="caution">
    <text evidence="2">The sequence shown here is derived from an EMBL/GenBank/DDBJ whole genome shotgun (WGS) entry which is preliminary data.</text>
</comment>
<dbReference type="GO" id="GO:0003676">
    <property type="term" value="F:nucleic acid binding"/>
    <property type="evidence" value="ECO:0007669"/>
    <property type="project" value="InterPro"/>
</dbReference>
<dbReference type="Proteomes" id="UP001054889">
    <property type="component" value="Unassembled WGS sequence"/>
</dbReference>
<feature type="domain" description="RNase H type-1" evidence="1">
    <location>
        <begin position="92"/>
        <end position="155"/>
    </location>
</feature>
<evidence type="ECO:0000313" key="2">
    <source>
        <dbReference type="EMBL" id="GJM90844.1"/>
    </source>
</evidence>
<reference evidence="2" key="2">
    <citation type="submission" date="2021-12" db="EMBL/GenBank/DDBJ databases">
        <title>Resequencing data analysis of finger millet.</title>
        <authorList>
            <person name="Hatakeyama M."/>
            <person name="Aluri S."/>
            <person name="Balachadran M.T."/>
            <person name="Sivarajan S.R."/>
            <person name="Poveda L."/>
            <person name="Shimizu-Inatsugi R."/>
            <person name="Schlapbach R."/>
            <person name="Sreeman S.M."/>
            <person name="Shimizu K.K."/>
        </authorList>
    </citation>
    <scope>NUCLEOTIDE SEQUENCE</scope>
</reference>
<evidence type="ECO:0000313" key="3">
    <source>
        <dbReference type="Proteomes" id="UP001054889"/>
    </source>
</evidence>
<dbReference type="InterPro" id="IPR002156">
    <property type="entry name" value="RNaseH_domain"/>
</dbReference>
<protein>
    <recommendedName>
        <fullName evidence="1">RNase H type-1 domain-containing protein</fullName>
    </recommendedName>
</protein>
<name>A0AAV5BYK2_ELECO</name>
<reference evidence="2" key="1">
    <citation type="journal article" date="2018" name="DNA Res.">
        <title>Multiple hybrid de novo genome assembly of finger millet, an orphan allotetraploid crop.</title>
        <authorList>
            <person name="Hatakeyama M."/>
            <person name="Aluri S."/>
            <person name="Balachadran M.T."/>
            <person name="Sivarajan S.R."/>
            <person name="Patrignani A."/>
            <person name="Gruter S."/>
            <person name="Poveda L."/>
            <person name="Shimizu-Inatsugi R."/>
            <person name="Baeten J."/>
            <person name="Francoijs K.J."/>
            <person name="Nataraja K.N."/>
            <person name="Reddy Y.A.N."/>
            <person name="Phadnis S."/>
            <person name="Ravikumar R.L."/>
            <person name="Schlapbach R."/>
            <person name="Sreeman S.M."/>
            <person name="Shimizu K.K."/>
        </authorList>
    </citation>
    <scope>NUCLEOTIDE SEQUENCE</scope>
</reference>
<dbReference type="InterPro" id="IPR044730">
    <property type="entry name" value="RNase_H-like_dom_plant"/>
</dbReference>
<dbReference type="EMBL" id="BQKI01000003">
    <property type="protein sequence ID" value="GJM90844.1"/>
    <property type="molecule type" value="Genomic_DNA"/>
</dbReference>